<name>A0A0F9QW93_9ZZZZ</name>
<gene>
    <name evidence="1" type="ORF">LCGC14_1046720</name>
</gene>
<dbReference type="EMBL" id="LAZR01004348">
    <property type="protein sequence ID" value="KKN09428.1"/>
    <property type="molecule type" value="Genomic_DNA"/>
</dbReference>
<evidence type="ECO:0000313" key="1">
    <source>
        <dbReference type="EMBL" id="KKN09428.1"/>
    </source>
</evidence>
<protein>
    <submittedName>
        <fullName evidence="1">Uncharacterized protein</fullName>
    </submittedName>
</protein>
<sequence length="46" mass="5762">MFYLVYLYPKTEKKKNKKDLKIFIEEIRNILSQEVYHFLRSVRKPN</sequence>
<accession>A0A0F9QW93</accession>
<reference evidence="1" key="1">
    <citation type="journal article" date="2015" name="Nature">
        <title>Complex archaea that bridge the gap between prokaryotes and eukaryotes.</title>
        <authorList>
            <person name="Spang A."/>
            <person name="Saw J.H."/>
            <person name="Jorgensen S.L."/>
            <person name="Zaremba-Niedzwiedzka K."/>
            <person name="Martijn J."/>
            <person name="Lind A.E."/>
            <person name="van Eijk R."/>
            <person name="Schleper C."/>
            <person name="Guy L."/>
            <person name="Ettema T.J."/>
        </authorList>
    </citation>
    <scope>NUCLEOTIDE SEQUENCE</scope>
</reference>
<proteinExistence type="predicted"/>
<dbReference type="AlphaFoldDB" id="A0A0F9QW93"/>
<organism evidence="1">
    <name type="scientific">marine sediment metagenome</name>
    <dbReference type="NCBI Taxonomy" id="412755"/>
    <lineage>
        <taxon>unclassified sequences</taxon>
        <taxon>metagenomes</taxon>
        <taxon>ecological metagenomes</taxon>
    </lineage>
</organism>
<comment type="caution">
    <text evidence="1">The sequence shown here is derived from an EMBL/GenBank/DDBJ whole genome shotgun (WGS) entry which is preliminary data.</text>
</comment>